<evidence type="ECO:0000313" key="2">
    <source>
        <dbReference type="Proteomes" id="UP000708208"/>
    </source>
</evidence>
<dbReference type="Proteomes" id="UP000708208">
    <property type="component" value="Unassembled WGS sequence"/>
</dbReference>
<gene>
    <name evidence="1" type="ORF">AFUS01_LOCUS39103</name>
</gene>
<sequence length="37" mass="4142">MLGSSVALALLFVAFCSSAVYSIDLQKLYDIQKFKRD</sequence>
<organism evidence="1 2">
    <name type="scientific">Allacma fusca</name>
    <dbReference type="NCBI Taxonomy" id="39272"/>
    <lineage>
        <taxon>Eukaryota</taxon>
        <taxon>Metazoa</taxon>
        <taxon>Ecdysozoa</taxon>
        <taxon>Arthropoda</taxon>
        <taxon>Hexapoda</taxon>
        <taxon>Collembola</taxon>
        <taxon>Symphypleona</taxon>
        <taxon>Sminthuridae</taxon>
        <taxon>Allacma</taxon>
    </lineage>
</organism>
<dbReference type="AlphaFoldDB" id="A0A8J2PQA7"/>
<reference evidence="1" key="1">
    <citation type="submission" date="2021-06" db="EMBL/GenBank/DDBJ databases">
        <authorList>
            <person name="Hodson N. C."/>
            <person name="Mongue J. A."/>
            <person name="Jaron S. K."/>
        </authorList>
    </citation>
    <scope>NUCLEOTIDE SEQUENCE</scope>
</reference>
<accession>A0A8J2PQA7</accession>
<evidence type="ECO:0000313" key="1">
    <source>
        <dbReference type="EMBL" id="CAG7829229.1"/>
    </source>
</evidence>
<protein>
    <submittedName>
        <fullName evidence="1">Uncharacterized protein</fullName>
    </submittedName>
</protein>
<feature type="non-terminal residue" evidence="1">
    <location>
        <position position="37"/>
    </location>
</feature>
<comment type="caution">
    <text evidence="1">The sequence shown here is derived from an EMBL/GenBank/DDBJ whole genome shotgun (WGS) entry which is preliminary data.</text>
</comment>
<proteinExistence type="predicted"/>
<keyword evidence="2" id="KW-1185">Reference proteome</keyword>
<name>A0A8J2PQA7_9HEXA</name>
<dbReference type="EMBL" id="CAJVCH010550606">
    <property type="protein sequence ID" value="CAG7829229.1"/>
    <property type="molecule type" value="Genomic_DNA"/>
</dbReference>